<accession>D7VS93</accession>
<evidence type="ECO:0000313" key="1">
    <source>
        <dbReference type="EMBL" id="EFK56644.1"/>
    </source>
</evidence>
<evidence type="ECO:0000313" key="2">
    <source>
        <dbReference type="Proteomes" id="UP000006258"/>
    </source>
</evidence>
<dbReference type="STRING" id="525373.HMPREF0766_13847"/>
<dbReference type="HOGENOM" id="CLU_134973_7_0_10"/>
<gene>
    <name evidence="1" type="ORF">HMPREF0766_13847</name>
</gene>
<dbReference type="Proteomes" id="UP000006258">
    <property type="component" value="Unassembled WGS sequence"/>
</dbReference>
<keyword evidence="2" id="KW-1185">Reference proteome</keyword>
<organism evidence="1 2">
    <name type="scientific">Sphingobacterium spiritivorum ATCC 33861</name>
    <dbReference type="NCBI Taxonomy" id="525373"/>
    <lineage>
        <taxon>Bacteria</taxon>
        <taxon>Pseudomonadati</taxon>
        <taxon>Bacteroidota</taxon>
        <taxon>Sphingobacteriia</taxon>
        <taxon>Sphingobacteriales</taxon>
        <taxon>Sphingobacteriaceae</taxon>
        <taxon>Sphingobacterium</taxon>
    </lineage>
</organism>
<dbReference type="RefSeq" id="WP_002995422.1">
    <property type="nucleotide sequence ID" value="NZ_GL379770.1"/>
</dbReference>
<reference evidence="1" key="1">
    <citation type="submission" date="2010-07" db="EMBL/GenBank/DDBJ databases">
        <authorList>
            <person name="Muzny D."/>
            <person name="Qin X."/>
            <person name="Buhay C."/>
            <person name="Dugan-Rocha S."/>
            <person name="Ding Y."/>
            <person name="Chen G."/>
            <person name="Hawes A."/>
            <person name="Holder M."/>
            <person name="Jhangiani S."/>
            <person name="Johnson A."/>
            <person name="Khan Z."/>
            <person name="Li Z."/>
            <person name="Liu W."/>
            <person name="Liu X."/>
            <person name="Perez L."/>
            <person name="Shen H."/>
            <person name="Wang Q."/>
            <person name="Watt J."/>
            <person name="Xi L."/>
            <person name="Xin Y."/>
            <person name="Zhou J."/>
            <person name="Deng J."/>
            <person name="Jiang H."/>
            <person name="Liu Y."/>
            <person name="Qu J."/>
            <person name="Song X.-Z."/>
            <person name="Zhang L."/>
            <person name="Villasana D."/>
            <person name="Johnson A."/>
            <person name="Liu J."/>
            <person name="Liyanage D."/>
            <person name="Lorensuhewa L."/>
            <person name="Robinson T."/>
            <person name="Song A."/>
            <person name="Song B.-B."/>
            <person name="Dinh H."/>
            <person name="Thornton R."/>
            <person name="Coyle M."/>
            <person name="Francisco L."/>
            <person name="Jackson L."/>
            <person name="Javaid M."/>
            <person name="Korchina V."/>
            <person name="Kovar C."/>
            <person name="Mata R."/>
            <person name="Mathew T."/>
            <person name="Ngo R."/>
            <person name="Nguyen L."/>
            <person name="Nguyen N."/>
            <person name="Okwuonu G."/>
            <person name="Ongeri F."/>
            <person name="Pham C."/>
            <person name="Simmons D."/>
            <person name="Wilczek-Boney K."/>
            <person name="Hale W."/>
            <person name="Jakkamsetti A."/>
            <person name="Pham P."/>
            <person name="Ruth R."/>
            <person name="San Lucas F."/>
            <person name="Warren J."/>
            <person name="Zhang J."/>
            <person name="Zhao Z."/>
            <person name="Zhou C."/>
            <person name="Zhu D."/>
            <person name="Lee S."/>
            <person name="Bess C."/>
            <person name="Blankenburg K."/>
            <person name="Forbes L."/>
            <person name="Fu Q."/>
            <person name="Gubbala S."/>
            <person name="Hirani K."/>
            <person name="Jayaseelan J.C."/>
            <person name="Lara F."/>
            <person name="Munidasa M."/>
            <person name="Palculict T."/>
            <person name="Patil S."/>
            <person name="Pu L.-L."/>
            <person name="Saada N."/>
            <person name="Tang L."/>
            <person name="Weissenberger G."/>
            <person name="Zhu Y."/>
            <person name="Hemphill L."/>
            <person name="Shang Y."/>
            <person name="Youmans B."/>
            <person name="Ayvaz T."/>
            <person name="Ross M."/>
            <person name="Santibanez J."/>
            <person name="Aqrawi P."/>
            <person name="Gross S."/>
            <person name="Joshi V."/>
            <person name="Fowler G."/>
            <person name="Nazareth L."/>
            <person name="Reid J."/>
            <person name="Worley K."/>
            <person name="Petrosino J."/>
            <person name="Highlander S."/>
            <person name="Gibbs R."/>
        </authorList>
    </citation>
    <scope>NUCLEOTIDE SEQUENCE [LARGE SCALE GENOMIC DNA]</scope>
    <source>
        <strain evidence="1">ATCC 33861</strain>
    </source>
</reference>
<sequence>MMIKVYKTDVENSDMAYFITEQLLKRYPGFAINFDLMDCDNVLRVEGQSFQRDDIILFLNKIGYNCEEMCY</sequence>
<proteinExistence type="predicted"/>
<protein>
    <recommendedName>
        <fullName evidence="3">HMA domain-containing protein</fullName>
    </recommendedName>
</protein>
<comment type="caution">
    <text evidence="1">The sequence shown here is derived from an EMBL/GenBank/DDBJ whole genome shotgun (WGS) entry which is preliminary data.</text>
</comment>
<dbReference type="AlphaFoldDB" id="D7VS93"/>
<dbReference type="EMBL" id="ACHA02000012">
    <property type="protein sequence ID" value="EFK56644.1"/>
    <property type="molecule type" value="Genomic_DNA"/>
</dbReference>
<name>D7VS93_SPHSI</name>
<dbReference type="GeneID" id="95430950"/>
<evidence type="ECO:0008006" key="3">
    <source>
        <dbReference type="Google" id="ProtNLM"/>
    </source>
</evidence>